<keyword evidence="4" id="KW-0804">Transcription</keyword>
<gene>
    <name evidence="6" type="ORF">FHW16_000335</name>
</gene>
<sequence length="290" mass="31278">MPLPLDSDLLRTFLAVATTGNVTRAAEKIGRTQSAVSIQIKRLEDVLGECVFDRGSRGVTLTAQGQALLVNAHRIVGLLDETMAAIRAKPLGGPVRIGLPEEYGYTVLPRALAAFASQHPQVEVTVRCGYSAQQLAALDADELDLAVIFNWEPPTTGEVLFVDPTVWVTSEMHCVHEITPVPIAIYERSDWCKKFAIGSLERNKIDYRVAYSCDTGGGLKIAAISGLAVAPLARSNIPPGCRELSEAEGFPVIDSSNVVLRRNPRMRSPAIDGMAKVIRDAFQPMGTAAL</sequence>
<dbReference type="RefSeq" id="WP_182547427.1">
    <property type="nucleotide sequence ID" value="NZ_JACGXN010000001.1"/>
</dbReference>
<evidence type="ECO:0000259" key="5">
    <source>
        <dbReference type="PROSITE" id="PS50931"/>
    </source>
</evidence>
<evidence type="ECO:0000256" key="2">
    <source>
        <dbReference type="ARBA" id="ARBA00023015"/>
    </source>
</evidence>
<dbReference type="GO" id="GO:0003677">
    <property type="term" value="F:DNA binding"/>
    <property type="evidence" value="ECO:0007669"/>
    <property type="project" value="UniProtKB-KW"/>
</dbReference>
<dbReference type="GO" id="GO:0003700">
    <property type="term" value="F:DNA-binding transcription factor activity"/>
    <property type="evidence" value="ECO:0007669"/>
    <property type="project" value="InterPro"/>
</dbReference>
<dbReference type="Pfam" id="PF00126">
    <property type="entry name" value="HTH_1"/>
    <property type="match status" value="1"/>
</dbReference>
<accession>A0A839E9W4</accession>
<evidence type="ECO:0000313" key="7">
    <source>
        <dbReference type="Proteomes" id="UP000549052"/>
    </source>
</evidence>
<dbReference type="Gene3D" id="1.10.10.10">
    <property type="entry name" value="Winged helix-like DNA-binding domain superfamily/Winged helix DNA-binding domain"/>
    <property type="match status" value="1"/>
</dbReference>
<comment type="similarity">
    <text evidence="1">Belongs to the LysR transcriptional regulatory family.</text>
</comment>
<feature type="domain" description="HTH lysR-type" evidence="5">
    <location>
        <begin position="5"/>
        <end position="62"/>
    </location>
</feature>
<dbReference type="InterPro" id="IPR036388">
    <property type="entry name" value="WH-like_DNA-bd_sf"/>
</dbReference>
<dbReference type="InterPro" id="IPR050176">
    <property type="entry name" value="LTTR"/>
</dbReference>
<name>A0A839E9W4_9HYPH</name>
<keyword evidence="7" id="KW-1185">Reference proteome</keyword>
<evidence type="ECO:0000256" key="4">
    <source>
        <dbReference type="ARBA" id="ARBA00023163"/>
    </source>
</evidence>
<dbReference type="FunFam" id="1.10.10.10:FF:000001">
    <property type="entry name" value="LysR family transcriptional regulator"/>
    <property type="match status" value="1"/>
</dbReference>
<dbReference type="Proteomes" id="UP000549052">
    <property type="component" value="Unassembled WGS sequence"/>
</dbReference>
<dbReference type="PRINTS" id="PR00039">
    <property type="entry name" value="HTHLYSR"/>
</dbReference>
<evidence type="ECO:0000313" key="6">
    <source>
        <dbReference type="EMBL" id="MBA8876653.1"/>
    </source>
</evidence>
<dbReference type="InterPro" id="IPR005119">
    <property type="entry name" value="LysR_subst-bd"/>
</dbReference>
<organism evidence="6 7">
    <name type="scientific">Phyllobacterium myrsinacearum</name>
    <dbReference type="NCBI Taxonomy" id="28101"/>
    <lineage>
        <taxon>Bacteria</taxon>
        <taxon>Pseudomonadati</taxon>
        <taxon>Pseudomonadota</taxon>
        <taxon>Alphaproteobacteria</taxon>
        <taxon>Hyphomicrobiales</taxon>
        <taxon>Phyllobacteriaceae</taxon>
        <taxon>Phyllobacterium</taxon>
    </lineage>
</organism>
<dbReference type="SUPFAM" id="SSF53850">
    <property type="entry name" value="Periplasmic binding protein-like II"/>
    <property type="match status" value="1"/>
</dbReference>
<comment type="caution">
    <text evidence="6">The sequence shown here is derived from an EMBL/GenBank/DDBJ whole genome shotgun (WGS) entry which is preliminary data.</text>
</comment>
<dbReference type="Gene3D" id="3.40.190.10">
    <property type="entry name" value="Periplasmic binding protein-like II"/>
    <property type="match status" value="2"/>
</dbReference>
<dbReference type="InterPro" id="IPR000847">
    <property type="entry name" value="LysR_HTH_N"/>
</dbReference>
<keyword evidence="3 6" id="KW-0238">DNA-binding</keyword>
<evidence type="ECO:0000256" key="1">
    <source>
        <dbReference type="ARBA" id="ARBA00009437"/>
    </source>
</evidence>
<proteinExistence type="inferred from homology"/>
<keyword evidence="2" id="KW-0805">Transcription regulation</keyword>
<dbReference type="SUPFAM" id="SSF46785">
    <property type="entry name" value="Winged helix' DNA-binding domain"/>
    <property type="match status" value="1"/>
</dbReference>
<dbReference type="EMBL" id="JACGXN010000001">
    <property type="protein sequence ID" value="MBA8876653.1"/>
    <property type="molecule type" value="Genomic_DNA"/>
</dbReference>
<evidence type="ECO:0000256" key="3">
    <source>
        <dbReference type="ARBA" id="ARBA00023125"/>
    </source>
</evidence>
<dbReference type="AlphaFoldDB" id="A0A839E9W4"/>
<dbReference type="InterPro" id="IPR036390">
    <property type="entry name" value="WH_DNA-bd_sf"/>
</dbReference>
<reference evidence="6 7" key="1">
    <citation type="submission" date="2020-07" db="EMBL/GenBank/DDBJ databases">
        <title>Genomic Encyclopedia of Type Strains, Phase IV (KMG-V): Genome sequencing to study the core and pangenomes of soil and plant-associated prokaryotes.</title>
        <authorList>
            <person name="Whitman W."/>
        </authorList>
    </citation>
    <scope>NUCLEOTIDE SEQUENCE [LARGE SCALE GENOMIC DNA]</scope>
    <source>
        <strain evidence="6 7">AN3</strain>
    </source>
</reference>
<protein>
    <submittedName>
        <fullName evidence="6">DNA-binding transcriptional LysR family regulator</fullName>
    </submittedName>
</protein>
<dbReference type="PANTHER" id="PTHR30579:SF7">
    <property type="entry name" value="HTH-TYPE TRANSCRIPTIONAL REGULATOR LRHA-RELATED"/>
    <property type="match status" value="1"/>
</dbReference>
<dbReference type="Pfam" id="PF03466">
    <property type="entry name" value="LysR_substrate"/>
    <property type="match status" value="1"/>
</dbReference>
<dbReference type="PROSITE" id="PS50931">
    <property type="entry name" value="HTH_LYSR"/>
    <property type="match status" value="1"/>
</dbReference>
<dbReference type="PANTHER" id="PTHR30579">
    <property type="entry name" value="TRANSCRIPTIONAL REGULATOR"/>
    <property type="match status" value="1"/>
</dbReference>